<keyword evidence="5" id="KW-0464">Manganese</keyword>
<evidence type="ECO:0000256" key="4">
    <source>
        <dbReference type="ARBA" id="ARBA00022801"/>
    </source>
</evidence>
<evidence type="ECO:0000256" key="2">
    <source>
        <dbReference type="ARBA" id="ARBA00008766"/>
    </source>
</evidence>
<dbReference type="Pfam" id="PF00557">
    <property type="entry name" value="Peptidase_M24"/>
    <property type="match status" value="1"/>
</dbReference>
<dbReference type="InterPro" id="IPR007865">
    <property type="entry name" value="Aminopep_P_N"/>
</dbReference>
<dbReference type="Gene3D" id="3.40.350.10">
    <property type="entry name" value="Creatinase/prolidase N-terminal domain"/>
    <property type="match status" value="1"/>
</dbReference>
<evidence type="ECO:0000256" key="5">
    <source>
        <dbReference type="ARBA" id="ARBA00023211"/>
    </source>
</evidence>
<dbReference type="SUPFAM" id="SSF53092">
    <property type="entry name" value="Creatinase/prolidase N-terminal domain"/>
    <property type="match status" value="1"/>
</dbReference>
<sequence length="421" mass="47315">MAYHVPYPFHQDSNYFYFTGLNEPNGVLAIVVDIHPASDQNDPEFTHHEHLFLEVRSQESELWDGPSLRLSTAAELTGVSAEPLTYFPNFLKSYAEGAYLWYAPLVHPFFDKKPLNRLVFSEILKARDFFSVNKGNVFDPDPLIDRLRIVKSPKEINLMRAAACATAKCMKSIMKTSHPDISESTLYSCLEFQARSQGLLLGYPPVIAGGDRANTIHYLKNDALIKDGELVLVDVGCRACGYTADVTRTWPVNGCYTPAQRILHEILERVQHKCAAAACPETSLADLHRLMVAELERNLRQEKIIPKTNSLSLVQKICPHHIGHFIGLDIHDTPKIPISRRFEPGMVFPLEPGVYMRPEFGQLGVPKEFLGLGLRIEDDFVINDSGKAERLTEDLPTQCSEIEAIIRSEACETTHGRSVRS</sequence>
<dbReference type="GO" id="GO:0006508">
    <property type="term" value="P:proteolysis"/>
    <property type="evidence" value="ECO:0007669"/>
    <property type="project" value="TreeGrafter"/>
</dbReference>
<dbReference type="InterPro" id="IPR052433">
    <property type="entry name" value="X-Pro_dipept-like"/>
</dbReference>
<dbReference type="AlphaFoldDB" id="A0AAV2TKX4"/>
<evidence type="ECO:0000313" key="7">
    <source>
        <dbReference type="EMBL" id="CAL5136995.1"/>
    </source>
</evidence>
<protein>
    <recommendedName>
        <fullName evidence="6">Aminopeptidase P N-terminal domain-containing protein</fullName>
    </recommendedName>
</protein>
<gene>
    <name evidence="7" type="ORF">CDAUBV1_LOCUS11276</name>
</gene>
<keyword evidence="3" id="KW-0479">Metal-binding</keyword>
<comment type="similarity">
    <text evidence="2">Belongs to the peptidase M24B family.</text>
</comment>
<keyword evidence="4" id="KW-0378">Hydrolase</keyword>
<comment type="caution">
    <text evidence="7">The sequence shown here is derived from an EMBL/GenBank/DDBJ whole genome shotgun (WGS) entry which is preliminary data.</text>
</comment>
<dbReference type="PRINTS" id="PR00599">
    <property type="entry name" value="MAPEPTIDASE"/>
</dbReference>
<dbReference type="GO" id="GO:0070006">
    <property type="term" value="F:metalloaminopeptidase activity"/>
    <property type="evidence" value="ECO:0007669"/>
    <property type="project" value="InterPro"/>
</dbReference>
<dbReference type="Pfam" id="PF05195">
    <property type="entry name" value="AMP_N"/>
    <property type="match status" value="1"/>
</dbReference>
<dbReference type="InterPro" id="IPR029149">
    <property type="entry name" value="Creatin/AminoP/Spt16_N"/>
</dbReference>
<reference evidence="7" key="1">
    <citation type="submission" date="2024-06" db="EMBL/GenBank/DDBJ databases">
        <authorList>
            <person name="Liu X."/>
            <person name="Lenzi L."/>
            <person name="Haldenby T S."/>
            <person name="Uol C."/>
        </authorList>
    </citation>
    <scope>NUCLEOTIDE SEQUENCE</scope>
</reference>
<evidence type="ECO:0000313" key="8">
    <source>
        <dbReference type="Proteomes" id="UP001497525"/>
    </source>
</evidence>
<accession>A0AAV2TKX4</accession>
<dbReference type="InterPro" id="IPR001714">
    <property type="entry name" value="Pept_M24_MAP"/>
</dbReference>
<dbReference type="InterPro" id="IPR000994">
    <property type="entry name" value="Pept_M24"/>
</dbReference>
<organism evidence="7 8">
    <name type="scientific">Calicophoron daubneyi</name>
    <name type="common">Rumen fluke</name>
    <name type="synonym">Paramphistomum daubneyi</name>
    <dbReference type="NCBI Taxonomy" id="300641"/>
    <lineage>
        <taxon>Eukaryota</taxon>
        <taxon>Metazoa</taxon>
        <taxon>Spiralia</taxon>
        <taxon>Lophotrochozoa</taxon>
        <taxon>Platyhelminthes</taxon>
        <taxon>Trematoda</taxon>
        <taxon>Digenea</taxon>
        <taxon>Plagiorchiida</taxon>
        <taxon>Pronocephalata</taxon>
        <taxon>Paramphistomoidea</taxon>
        <taxon>Paramphistomidae</taxon>
        <taxon>Calicophoron</taxon>
    </lineage>
</organism>
<name>A0AAV2TKX4_CALDB</name>
<dbReference type="Proteomes" id="UP001497525">
    <property type="component" value="Unassembled WGS sequence"/>
</dbReference>
<feature type="domain" description="Aminopeptidase P N-terminal" evidence="6">
    <location>
        <begin position="1"/>
        <end position="111"/>
    </location>
</feature>
<dbReference type="SMART" id="SM01011">
    <property type="entry name" value="AMP_N"/>
    <property type="match status" value="1"/>
</dbReference>
<evidence type="ECO:0000256" key="1">
    <source>
        <dbReference type="ARBA" id="ARBA00001936"/>
    </source>
</evidence>
<evidence type="ECO:0000256" key="3">
    <source>
        <dbReference type="ARBA" id="ARBA00022723"/>
    </source>
</evidence>
<comment type="cofactor">
    <cofactor evidence="1">
        <name>Mn(2+)</name>
        <dbReference type="ChEBI" id="CHEBI:29035"/>
    </cofactor>
</comment>
<dbReference type="GO" id="GO:0030145">
    <property type="term" value="F:manganese ion binding"/>
    <property type="evidence" value="ECO:0007669"/>
    <property type="project" value="InterPro"/>
</dbReference>
<dbReference type="PANTHER" id="PTHR43226:SF4">
    <property type="entry name" value="XAA-PRO AMINOPEPTIDASE 3"/>
    <property type="match status" value="1"/>
</dbReference>
<proteinExistence type="inferred from homology"/>
<dbReference type="Gene3D" id="3.90.230.10">
    <property type="entry name" value="Creatinase/methionine aminopeptidase superfamily"/>
    <property type="match status" value="1"/>
</dbReference>
<evidence type="ECO:0000259" key="6">
    <source>
        <dbReference type="SMART" id="SM01011"/>
    </source>
</evidence>
<dbReference type="GO" id="GO:0005739">
    <property type="term" value="C:mitochondrion"/>
    <property type="evidence" value="ECO:0007669"/>
    <property type="project" value="TreeGrafter"/>
</dbReference>
<dbReference type="PANTHER" id="PTHR43226">
    <property type="entry name" value="XAA-PRO AMINOPEPTIDASE 3"/>
    <property type="match status" value="1"/>
</dbReference>
<dbReference type="InterPro" id="IPR036005">
    <property type="entry name" value="Creatinase/aminopeptidase-like"/>
</dbReference>
<dbReference type="SUPFAM" id="SSF55920">
    <property type="entry name" value="Creatinase/aminopeptidase"/>
    <property type="match status" value="1"/>
</dbReference>
<dbReference type="EMBL" id="CAXLJL010000367">
    <property type="protein sequence ID" value="CAL5136995.1"/>
    <property type="molecule type" value="Genomic_DNA"/>
</dbReference>